<dbReference type="RefSeq" id="WP_106456526.1">
    <property type="nucleotide sequence ID" value="NZ_PXOH01000007.1"/>
</dbReference>
<comment type="caution">
    <text evidence="1">The sequence shown here is derived from an EMBL/GenBank/DDBJ whole genome shotgun (WGS) entry which is preliminary data.</text>
</comment>
<sequence length="101" mass="11550">MSDIKSQLKQELAYVEWRDLIPHAQRDVLIVVEPSLDILEVGDAIAGDQVNIVQSWISQNLIHKPTPDQLSDWNITPERQFSTLIVQPFVLVQFINSSELQ</sequence>
<evidence type="ECO:0000313" key="2">
    <source>
        <dbReference type="Proteomes" id="UP000239001"/>
    </source>
</evidence>
<dbReference type="OrthoDB" id="428307at2"/>
<dbReference type="AlphaFoldDB" id="A0A2T1LZ69"/>
<proteinExistence type="predicted"/>
<reference evidence="1 2" key="2">
    <citation type="submission" date="2018-03" db="EMBL/GenBank/DDBJ databases">
        <authorList>
            <person name="Keele B.F."/>
        </authorList>
    </citation>
    <scope>NUCLEOTIDE SEQUENCE [LARGE SCALE GENOMIC DNA]</scope>
    <source>
        <strain evidence="1 2">CCALA 016</strain>
    </source>
</reference>
<organism evidence="1 2">
    <name type="scientific">Aphanothece hegewaldii CCALA 016</name>
    <dbReference type="NCBI Taxonomy" id="2107694"/>
    <lineage>
        <taxon>Bacteria</taxon>
        <taxon>Bacillati</taxon>
        <taxon>Cyanobacteriota</taxon>
        <taxon>Cyanophyceae</taxon>
        <taxon>Oscillatoriophycideae</taxon>
        <taxon>Chroococcales</taxon>
        <taxon>Aphanothecaceae</taxon>
        <taxon>Aphanothece</taxon>
    </lineage>
</organism>
<name>A0A2T1LZ69_9CHRO</name>
<keyword evidence="2" id="KW-1185">Reference proteome</keyword>
<dbReference type="InterPro" id="IPR018741">
    <property type="entry name" value="DUF2288"/>
</dbReference>
<gene>
    <name evidence="1" type="ORF">C7H19_08895</name>
</gene>
<accession>A0A2T1LZ69</accession>
<dbReference type="Pfam" id="PF10052">
    <property type="entry name" value="DUF2288"/>
    <property type="match status" value="1"/>
</dbReference>
<evidence type="ECO:0000313" key="1">
    <source>
        <dbReference type="EMBL" id="PSF37661.1"/>
    </source>
</evidence>
<reference evidence="1 2" key="1">
    <citation type="submission" date="2018-03" db="EMBL/GenBank/DDBJ databases">
        <title>The ancient ancestry and fast evolution of plastids.</title>
        <authorList>
            <person name="Moore K.R."/>
            <person name="Magnabosco C."/>
            <person name="Momper L."/>
            <person name="Gold D.A."/>
            <person name="Bosak T."/>
            <person name="Fournier G.P."/>
        </authorList>
    </citation>
    <scope>NUCLEOTIDE SEQUENCE [LARGE SCALE GENOMIC DNA]</scope>
    <source>
        <strain evidence="1 2">CCALA 016</strain>
    </source>
</reference>
<dbReference type="Proteomes" id="UP000239001">
    <property type="component" value="Unassembled WGS sequence"/>
</dbReference>
<dbReference type="EMBL" id="PXOH01000007">
    <property type="protein sequence ID" value="PSF37661.1"/>
    <property type="molecule type" value="Genomic_DNA"/>
</dbReference>
<protein>
    <submittedName>
        <fullName evidence="1">DUF2288 domain-containing protein</fullName>
    </submittedName>
</protein>